<dbReference type="InterPro" id="IPR003033">
    <property type="entry name" value="SCP2_sterol-bd_dom"/>
</dbReference>
<dbReference type="SUPFAM" id="SSF55718">
    <property type="entry name" value="SCP-like"/>
    <property type="match status" value="1"/>
</dbReference>
<dbReference type="AlphaFoldDB" id="A0A109IP17"/>
<dbReference type="Gene3D" id="3.30.1050.10">
    <property type="entry name" value="SCP2 sterol-binding domain"/>
    <property type="match status" value="1"/>
</dbReference>
<accession>A0A109IP17</accession>
<reference evidence="3" key="1">
    <citation type="submission" date="2016-06" db="EMBL/GenBank/DDBJ databases">
        <authorList>
            <person name="Varghese N."/>
            <person name="Submissions Spin"/>
        </authorList>
    </citation>
    <scope>NUCLEOTIDE SEQUENCE [LARGE SCALE GENOMIC DNA]</scope>
    <source>
        <strain evidence="3">DSM 44983</strain>
    </source>
</reference>
<sequence>MTAPTTVRFLSSDYLAAMERLSSANQPPIPHVNVRVQFHVTGTPEGQVDYFLVVERGIIVAAGRGTSPESDLAITTSYRDLVDFQAGELHAATAFVSGQFAVTGDRAKLLDLMIVFGSGHYHDFVADLWSRTTW</sequence>
<dbReference type="InterPro" id="IPR036527">
    <property type="entry name" value="SCP2_sterol-bd_dom_sf"/>
</dbReference>
<keyword evidence="3" id="KW-1185">Reference proteome</keyword>
<evidence type="ECO:0000313" key="2">
    <source>
        <dbReference type="EMBL" id="SCG47144.1"/>
    </source>
</evidence>
<dbReference type="Proteomes" id="UP000198226">
    <property type="component" value="Chromosome I"/>
</dbReference>
<dbReference type="RefSeq" id="WP_067302436.1">
    <property type="nucleotide sequence ID" value="NZ_LRMV01000009.1"/>
</dbReference>
<proteinExistence type="predicted"/>
<evidence type="ECO:0000313" key="3">
    <source>
        <dbReference type="Proteomes" id="UP000198226"/>
    </source>
</evidence>
<evidence type="ECO:0000259" key="1">
    <source>
        <dbReference type="Pfam" id="PF02036"/>
    </source>
</evidence>
<organism evidence="2 3">
    <name type="scientific">Micromonospora rifamycinica</name>
    <dbReference type="NCBI Taxonomy" id="291594"/>
    <lineage>
        <taxon>Bacteria</taxon>
        <taxon>Bacillati</taxon>
        <taxon>Actinomycetota</taxon>
        <taxon>Actinomycetes</taxon>
        <taxon>Micromonosporales</taxon>
        <taxon>Micromonosporaceae</taxon>
        <taxon>Micromonospora</taxon>
    </lineage>
</organism>
<protein>
    <submittedName>
        <fullName evidence="2">SCP-2 sterol transfer family protein</fullName>
    </submittedName>
</protein>
<feature type="domain" description="SCP2" evidence="1">
    <location>
        <begin position="21"/>
        <end position="115"/>
    </location>
</feature>
<dbReference type="Pfam" id="PF02036">
    <property type="entry name" value="SCP2"/>
    <property type="match status" value="1"/>
</dbReference>
<gene>
    <name evidence="2" type="ORF">GA0070623_1438</name>
</gene>
<dbReference type="EMBL" id="LT607752">
    <property type="protein sequence ID" value="SCG47144.1"/>
    <property type="molecule type" value="Genomic_DNA"/>
</dbReference>
<dbReference type="OrthoDB" id="3213710at2"/>
<name>A0A109IP17_9ACTN</name>